<accession>A0A069QE01</accession>
<protein>
    <submittedName>
        <fullName evidence="1">Uncharacterized protein</fullName>
    </submittedName>
</protein>
<gene>
    <name evidence="1" type="ORF">HMPREF1991_03027</name>
</gene>
<evidence type="ECO:0000313" key="1">
    <source>
        <dbReference type="EMBL" id="KDR50897.1"/>
    </source>
</evidence>
<name>A0A069QE01_HOYLO</name>
<sequence>MPQQKLDVLPQKDSMASDCLLDSAYYCKTLYSTKQYTLSIYKSGSKYQSKKGDEMFAPVDYLVLVTRNAKQRIIDYLVCYYYVYRLYESAERYFYIDNNKNITLVNFYTDELETTFQGRCTYHIGEQGRFIIIS</sequence>
<dbReference type="EMBL" id="JNGW01000132">
    <property type="protein sequence ID" value="KDR50897.1"/>
    <property type="molecule type" value="Genomic_DNA"/>
</dbReference>
<dbReference type="Proteomes" id="UP000027442">
    <property type="component" value="Unassembled WGS sequence"/>
</dbReference>
<keyword evidence="2" id="KW-1185">Reference proteome</keyword>
<comment type="caution">
    <text evidence="1">The sequence shown here is derived from an EMBL/GenBank/DDBJ whole genome shotgun (WGS) entry which is preliminary data.</text>
</comment>
<organism evidence="1 2">
    <name type="scientific">Hoylesella loescheii DSM 19665 = JCM 12249 = ATCC 15930</name>
    <dbReference type="NCBI Taxonomy" id="1122985"/>
    <lineage>
        <taxon>Bacteria</taxon>
        <taxon>Pseudomonadati</taxon>
        <taxon>Bacteroidota</taxon>
        <taxon>Bacteroidia</taxon>
        <taxon>Bacteroidales</taxon>
        <taxon>Prevotellaceae</taxon>
        <taxon>Hoylesella</taxon>
    </lineage>
</organism>
<evidence type="ECO:0000313" key="2">
    <source>
        <dbReference type="Proteomes" id="UP000027442"/>
    </source>
</evidence>
<dbReference type="HOGENOM" id="CLU_1894326_0_0_10"/>
<dbReference type="AlphaFoldDB" id="A0A069QE01"/>
<dbReference type="PATRIC" id="fig|1122985.7.peg.3130"/>
<proteinExistence type="predicted"/>
<reference evidence="1 2" key="1">
    <citation type="submission" date="2013-08" db="EMBL/GenBank/DDBJ databases">
        <authorList>
            <person name="Weinstock G."/>
            <person name="Sodergren E."/>
            <person name="Wylie T."/>
            <person name="Fulton L."/>
            <person name="Fulton R."/>
            <person name="Fronick C."/>
            <person name="O'Laughlin M."/>
            <person name="Godfrey J."/>
            <person name="Miner T."/>
            <person name="Herter B."/>
            <person name="Appelbaum E."/>
            <person name="Cordes M."/>
            <person name="Lek S."/>
            <person name="Wollam A."/>
            <person name="Pepin K.H."/>
            <person name="Palsikar V.B."/>
            <person name="Mitreva M."/>
            <person name="Wilson R.K."/>
        </authorList>
    </citation>
    <scope>NUCLEOTIDE SEQUENCE [LARGE SCALE GENOMIC DNA]</scope>
    <source>
        <strain evidence="1 2">ATCC 15930</strain>
    </source>
</reference>